<dbReference type="InterPro" id="IPR035601">
    <property type="entry name" value="MPP5_SH3"/>
</dbReference>
<evidence type="ECO:0000256" key="12">
    <source>
        <dbReference type="ARBA" id="ARBA00023136"/>
    </source>
</evidence>
<feature type="compositionally biased region" description="Basic and acidic residues" evidence="16">
    <location>
        <begin position="425"/>
        <end position="447"/>
    </location>
</feature>
<dbReference type="FunFam" id="2.30.42.10:FF:000088">
    <property type="entry name" value="MAGUK p55 subfamily member 5"/>
    <property type="match status" value="1"/>
</dbReference>
<feature type="region of interest" description="Disordered" evidence="16">
    <location>
        <begin position="886"/>
        <end position="907"/>
    </location>
</feature>
<evidence type="ECO:0000259" key="20">
    <source>
        <dbReference type="PROSITE" id="PS51022"/>
    </source>
</evidence>
<dbReference type="PROSITE" id="PS50106">
    <property type="entry name" value="PDZ"/>
    <property type="match status" value="2"/>
</dbReference>
<accession>A0A9J7KMJ5</accession>
<dbReference type="CDD" id="cd06798">
    <property type="entry name" value="PDZ_MPP5-like"/>
    <property type="match status" value="1"/>
</dbReference>
<evidence type="ECO:0000256" key="2">
    <source>
        <dbReference type="ARBA" id="ARBA00004221"/>
    </source>
</evidence>
<evidence type="ECO:0000256" key="14">
    <source>
        <dbReference type="ARBA" id="ARBA00031033"/>
    </source>
</evidence>
<dbReference type="Gene3D" id="2.30.42.10">
    <property type="match status" value="2"/>
</dbReference>
<evidence type="ECO:0000256" key="5">
    <source>
        <dbReference type="ARBA" id="ARBA00022427"/>
    </source>
</evidence>
<dbReference type="Gene3D" id="1.10.287.650">
    <property type="entry name" value="L27 domain"/>
    <property type="match status" value="2"/>
</dbReference>
<feature type="region of interest" description="Disordered" evidence="16">
    <location>
        <begin position="474"/>
        <end position="494"/>
    </location>
</feature>
<proteinExistence type="inferred from homology"/>
<dbReference type="AlphaFoldDB" id="A0A9J7KMJ5"/>
<dbReference type="Gene3D" id="2.30.30.40">
    <property type="entry name" value="SH3 Domains"/>
    <property type="match status" value="1"/>
</dbReference>
<dbReference type="CDD" id="cd00136">
    <property type="entry name" value="PDZ_canonical"/>
    <property type="match status" value="1"/>
</dbReference>
<dbReference type="InterPro" id="IPR036034">
    <property type="entry name" value="PDZ_sf"/>
</dbReference>
<evidence type="ECO:0000256" key="1">
    <source>
        <dbReference type="ARBA" id="ARBA00004202"/>
    </source>
</evidence>
<dbReference type="GO" id="GO:0005524">
    <property type="term" value="F:ATP binding"/>
    <property type="evidence" value="ECO:0007669"/>
    <property type="project" value="UniProtKB-KW"/>
</dbReference>
<evidence type="ECO:0000256" key="7">
    <source>
        <dbReference type="ARBA" id="ARBA00022475"/>
    </source>
</evidence>
<dbReference type="GO" id="GO:0048699">
    <property type="term" value="P:generation of neurons"/>
    <property type="evidence" value="ECO:0000318"/>
    <property type="project" value="GO_Central"/>
</dbReference>
<keyword evidence="10" id="KW-0067">ATP-binding</keyword>
<reference evidence="21" key="1">
    <citation type="journal article" date="2020" name="Nat. Ecol. Evol.">
        <title>Deeply conserved synteny resolves early events in vertebrate evolution.</title>
        <authorList>
            <person name="Simakov O."/>
            <person name="Marletaz F."/>
            <person name="Yue J.X."/>
            <person name="O'Connell B."/>
            <person name="Jenkins J."/>
            <person name="Brandt A."/>
            <person name="Calef R."/>
            <person name="Tung C.H."/>
            <person name="Huang T.K."/>
            <person name="Schmutz J."/>
            <person name="Satoh N."/>
            <person name="Yu J.K."/>
            <person name="Putnam N.H."/>
            <person name="Green R.E."/>
            <person name="Rokhsar D.S."/>
        </authorList>
    </citation>
    <scope>NUCLEOTIDE SEQUENCE [LARGE SCALE GENOMIC DNA]</scope>
    <source>
        <strain evidence="21">S238N-H82</strain>
    </source>
</reference>
<feature type="domain" description="SH3" evidence="17">
    <location>
        <begin position="716"/>
        <end position="787"/>
    </location>
</feature>
<protein>
    <recommendedName>
        <fullName evidence="13">Protein PALS1</fullName>
    </recommendedName>
    <alternativeName>
        <fullName evidence="14">Protein associated with Lin-7 1</fullName>
    </alternativeName>
</protein>
<dbReference type="InterPro" id="IPR020590">
    <property type="entry name" value="Guanylate_kinase_CS"/>
</dbReference>
<dbReference type="SMART" id="SM00326">
    <property type="entry name" value="SH3"/>
    <property type="match status" value="1"/>
</dbReference>
<dbReference type="InterPro" id="IPR004172">
    <property type="entry name" value="L27_dom"/>
</dbReference>
<keyword evidence="6 15" id="KW-0728">SH3 domain</keyword>
<dbReference type="PROSITE" id="PS51022">
    <property type="entry name" value="L27"/>
    <property type="match status" value="2"/>
</dbReference>
<dbReference type="Gene3D" id="3.40.50.300">
    <property type="entry name" value="P-loop containing nucleotide triphosphate hydrolases"/>
    <property type="match status" value="1"/>
</dbReference>
<dbReference type="Pfam" id="PF02828">
    <property type="entry name" value="L27"/>
    <property type="match status" value="1"/>
</dbReference>
<evidence type="ECO:0000256" key="11">
    <source>
        <dbReference type="ARBA" id="ARBA00022949"/>
    </source>
</evidence>
<dbReference type="GO" id="GO:0002011">
    <property type="term" value="P:morphogenesis of an epithelial sheet"/>
    <property type="evidence" value="ECO:0000318"/>
    <property type="project" value="GO_Central"/>
</dbReference>
<organism evidence="21 22">
    <name type="scientific">Branchiostoma floridae</name>
    <name type="common">Florida lancelet</name>
    <name type="synonym">Amphioxus</name>
    <dbReference type="NCBI Taxonomy" id="7739"/>
    <lineage>
        <taxon>Eukaryota</taxon>
        <taxon>Metazoa</taxon>
        <taxon>Chordata</taxon>
        <taxon>Cephalochordata</taxon>
        <taxon>Leptocardii</taxon>
        <taxon>Amphioxiformes</taxon>
        <taxon>Branchiostomatidae</taxon>
        <taxon>Branchiostoma</taxon>
    </lineage>
</organism>
<dbReference type="CDD" id="cd00071">
    <property type="entry name" value="GMPK"/>
    <property type="match status" value="1"/>
</dbReference>
<sequence>MEGAEEENFADPNVVDPEWLSFLLSSLLTVVAQDLLSLSFIGHVLQEMEVSTELVLLSSDKRFGFSVMGGADEGFSPRVDEIAAGSPADRADLEVGDEILEVNGESLENATHSEIIAHIHKCIKSRTICLRVKRRNGLPPDLAESNNSIQQAYVIAVEDQAKERLERLAERNRVKPIDMTNMPELTDKSKSDMNGVVDSPVYVTSIPRNGLTNGDPTLHDGGSPVELLHRKDIVDDPIISPVKKDSQKLVLDYGKLNGPNGAIVNGNGEPRANGPTSLHHDETDLNGDADPFGESSSDTTIPSNNSTMSSDSTAQMNGPIVTANHVPSNNVPREVPVDCPPNFVAQSGMKDPPPAYTHPSSEASTPINTPQTPPPTPIHPPDPKETQDNTNMDLAGAAIAASSLPASNSPAPRGGPGMGSARFRQHQEEVRRRREEEERRTREAEQLVREGSIRMRKLEEHPVPLERQLEGVDNPLFEDDDAGSVPPKPGSEARKSVELDELFSSLGHIQGKLNSREADDVAFLKNLFHDSDFQTAVRIHNLVSDVYDKPEPPVPIATNAVEVAQEVKTLLPTTRSQDAEELAHILNKPNLGGLLLAHDKVAAREVLPPNPDDELLERASQYTEDTVKIVRIDKSQEALGATVRNEGDAVLIARIVKGGAAEKSGLLHEGDEVLEINGKEVRGKSVNEVSDMMGDAVGTITFLLIPCQDRRQKGLDGVVHVRAHFDYDPLDDMYIPCRELGLSFQKGDILHIVNQDDPNWWQAFREGEEDQSLAGLVPSRSFQQQRESMKQTLEDDKEPKKKGGLNVGVGSPPPGKLLCAKKNKKKKKKKVLYNAALNEDYDLEEILTYEEVVLYQQPADSRRPVVLIGPPNVGRHELRQRLMESDPEKYTAAVPHTSRSRKDQEVDGKDYHFIPRSQFEQDILAGKFVEHGEYEKNIYGTSLDAIRRVINSNKVCVLNLHPQDDQPAVALIRALKILKSSDLKPFIVFVAPPGLEKLRQLRNKMGDHPKDEELRETIEKAREIELNFGHYFDYVIVNGDLDRAYNELLREIGRLETEAMWVPSSWVSSASSST</sequence>
<dbReference type="SUPFAM" id="SSF101288">
    <property type="entry name" value="L27 domain"/>
    <property type="match status" value="2"/>
</dbReference>
<dbReference type="InterPro" id="IPR014775">
    <property type="entry name" value="L27_C"/>
</dbReference>
<name>A0A9J7KMJ5_BRAFL</name>
<dbReference type="GO" id="GO:0072659">
    <property type="term" value="P:protein localization to plasma membrane"/>
    <property type="evidence" value="ECO:0000318"/>
    <property type="project" value="GO_Central"/>
</dbReference>
<dbReference type="GO" id="GO:0005912">
    <property type="term" value="C:adherens junction"/>
    <property type="evidence" value="ECO:0000318"/>
    <property type="project" value="GO_Central"/>
</dbReference>
<dbReference type="GO" id="GO:0016332">
    <property type="term" value="P:establishment or maintenance of polarity of embryonic epithelium"/>
    <property type="evidence" value="ECO:0000318"/>
    <property type="project" value="GO_Central"/>
</dbReference>
<evidence type="ECO:0000256" key="10">
    <source>
        <dbReference type="ARBA" id="ARBA00022840"/>
    </source>
</evidence>
<dbReference type="InterPro" id="IPR008145">
    <property type="entry name" value="GK/Ca_channel_bsu"/>
</dbReference>
<keyword evidence="5" id="KW-0796">Tight junction</keyword>
<dbReference type="SMART" id="SM00072">
    <property type="entry name" value="GuKc"/>
    <property type="match status" value="1"/>
</dbReference>
<feature type="region of interest" description="Disordered" evidence="16">
    <location>
        <begin position="775"/>
        <end position="821"/>
    </location>
</feature>
<evidence type="ECO:0000256" key="13">
    <source>
        <dbReference type="ARBA" id="ARBA00024392"/>
    </source>
</evidence>
<dbReference type="PANTHER" id="PTHR23122">
    <property type="entry name" value="MEMBRANE-ASSOCIATED GUANYLATE KINASE MAGUK"/>
    <property type="match status" value="1"/>
</dbReference>
<evidence type="ECO:0000259" key="19">
    <source>
        <dbReference type="PROSITE" id="PS50106"/>
    </source>
</evidence>
<dbReference type="InterPro" id="IPR015145">
    <property type="entry name" value="L27_N"/>
</dbReference>
<comment type="similarity">
    <text evidence="4">Belongs to the MAGUK family.</text>
</comment>
<dbReference type="SUPFAM" id="SSF50156">
    <property type="entry name" value="PDZ domain-like"/>
    <property type="match status" value="2"/>
</dbReference>
<dbReference type="PROSITE" id="PS50052">
    <property type="entry name" value="GUANYLATE_KINASE_2"/>
    <property type="match status" value="1"/>
</dbReference>
<dbReference type="InterPro" id="IPR008144">
    <property type="entry name" value="Guanylate_kin-like_dom"/>
</dbReference>
<evidence type="ECO:0000259" key="17">
    <source>
        <dbReference type="PROSITE" id="PS50002"/>
    </source>
</evidence>
<dbReference type="Pfam" id="PF09060">
    <property type="entry name" value="L27_N"/>
    <property type="match status" value="1"/>
</dbReference>
<dbReference type="Proteomes" id="UP000001554">
    <property type="component" value="Chromosome 1"/>
</dbReference>
<feature type="domain" description="PDZ" evidence="19">
    <location>
        <begin position="626"/>
        <end position="708"/>
    </location>
</feature>
<feature type="domain" description="L27" evidence="20">
    <location>
        <begin position="495"/>
        <end position="551"/>
    </location>
</feature>
<dbReference type="InterPro" id="IPR036892">
    <property type="entry name" value="L27_dom_sf"/>
</dbReference>
<feature type="compositionally biased region" description="Pro residues" evidence="16">
    <location>
        <begin position="371"/>
        <end position="380"/>
    </location>
</feature>
<dbReference type="GO" id="GO:0005886">
    <property type="term" value="C:plasma membrane"/>
    <property type="evidence" value="ECO:0000318"/>
    <property type="project" value="GO_Central"/>
</dbReference>
<dbReference type="CDD" id="cd12036">
    <property type="entry name" value="SH3_MPP5"/>
    <property type="match status" value="1"/>
</dbReference>
<evidence type="ECO:0000256" key="15">
    <source>
        <dbReference type="PROSITE-ProRule" id="PRU00192"/>
    </source>
</evidence>
<dbReference type="GO" id="GO:0005923">
    <property type="term" value="C:bicellular tight junction"/>
    <property type="evidence" value="ECO:0007669"/>
    <property type="project" value="UniProtKB-SubCell"/>
</dbReference>
<dbReference type="GO" id="GO:0016324">
    <property type="term" value="C:apical plasma membrane"/>
    <property type="evidence" value="ECO:0007669"/>
    <property type="project" value="UniProtKB-SubCell"/>
</dbReference>
<evidence type="ECO:0000256" key="6">
    <source>
        <dbReference type="ARBA" id="ARBA00022443"/>
    </source>
</evidence>
<evidence type="ECO:0000256" key="4">
    <source>
        <dbReference type="ARBA" id="ARBA00007014"/>
    </source>
</evidence>
<evidence type="ECO:0000256" key="8">
    <source>
        <dbReference type="ARBA" id="ARBA00022737"/>
    </source>
</evidence>
<evidence type="ECO:0000313" key="21">
    <source>
        <dbReference type="Proteomes" id="UP000001554"/>
    </source>
</evidence>
<dbReference type="KEGG" id="bfo:118409667"/>
<dbReference type="InterPro" id="IPR027417">
    <property type="entry name" value="P-loop_NTPase"/>
</dbReference>
<dbReference type="FunFam" id="3.30.63.10:FF:000002">
    <property type="entry name" value="Guanylate kinase 1"/>
    <property type="match status" value="1"/>
</dbReference>
<dbReference type="GeneID" id="118409667"/>
<dbReference type="Pfam" id="PF07653">
    <property type="entry name" value="SH3_2"/>
    <property type="match status" value="1"/>
</dbReference>
<dbReference type="Pfam" id="PF00625">
    <property type="entry name" value="Guanylate_kin"/>
    <property type="match status" value="1"/>
</dbReference>
<evidence type="ECO:0000256" key="3">
    <source>
        <dbReference type="ARBA" id="ARBA00004435"/>
    </source>
</evidence>
<dbReference type="InterPro" id="IPR050716">
    <property type="entry name" value="MAGUK"/>
</dbReference>
<keyword evidence="21" id="KW-1185">Reference proteome</keyword>
<keyword evidence="8" id="KW-0677">Repeat</keyword>
<feature type="domain" description="L27" evidence="20">
    <location>
        <begin position="553"/>
        <end position="609"/>
    </location>
</feature>
<feature type="region of interest" description="Disordered" evidence="16">
    <location>
        <begin position="259"/>
        <end position="390"/>
    </location>
</feature>
<feature type="domain" description="Guanylate kinase-like" evidence="18">
    <location>
        <begin position="862"/>
        <end position="1053"/>
    </location>
</feature>
<dbReference type="PROSITE" id="PS50002">
    <property type="entry name" value="SH3"/>
    <property type="match status" value="1"/>
</dbReference>
<reference evidence="22" key="2">
    <citation type="submission" date="2025-08" db="UniProtKB">
        <authorList>
            <consortium name="RefSeq"/>
        </authorList>
    </citation>
    <scope>IDENTIFICATION</scope>
    <source>
        <strain evidence="22">S238N-H82</strain>
        <tissue evidence="22">Testes</tissue>
    </source>
</reference>
<feature type="region of interest" description="Disordered" evidence="16">
    <location>
        <begin position="403"/>
        <end position="447"/>
    </location>
</feature>
<dbReference type="SUPFAM" id="SSF52540">
    <property type="entry name" value="P-loop containing nucleoside triphosphate hydrolases"/>
    <property type="match status" value="1"/>
</dbReference>
<dbReference type="GO" id="GO:0045197">
    <property type="term" value="P:establishment or maintenance of epithelial cell apical/basal polarity"/>
    <property type="evidence" value="ECO:0000318"/>
    <property type="project" value="GO_Central"/>
</dbReference>
<evidence type="ECO:0000259" key="18">
    <source>
        <dbReference type="PROSITE" id="PS50052"/>
    </source>
</evidence>
<dbReference type="SMART" id="SM00569">
    <property type="entry name" value="L27"/>
    <property type="match status" value="2"/>
</dbReference>
<evidence type="ECO:0000313" key="22">
    <source>
        <dbReference type="RefSeq" id="XP_035666745.1"/>
    </source>
</evidence>
<feature type="compositionally biased region" description="Basic and acidic residues" evidence="16">
    <location>
        <begin position="787"/>
        <end position="801"/>
    </location>
</feature>
<feature type="compositionally biased region" description="Low complexity" evidence="16">
    <location>
        <begin position="403"/>
        <end position="412"/>
    </location>
</feature>
<keyword evidence="11" id="KW-0965">Cell junction</keyword>
<evidence type="ECO:0000256" key="9">
    <source>
        <dbReference type="ARBA" id="ARBA00022741"/>
    </source>
</evidence>
<evidence type="ECO:0000256" key="16">
    <source>
        <dbReference type="SAM" id="MobiDB-lite"/>
    </source>
</evidence>
<dbReference type="Pfam" id="PF00595">
    <property type="entry name" value="PDZ"/>
    <property type="match status" value="2"/>
</dbReference>
<keyword evidence="12" id="KW-0472">Membrane</keyword>
<keyword evidence="9" id="KW-0547">Nucleotide-binding</keyword>
<dbReference type="InterPro" id="IPR001452">
    <property type="entry name" value="SH3_domain"/>
</dbReference>
<gene>
    <name evidence="22" type="primary">LOC118409667</name>
</gene>
<dbReference type="OMA" id="PCHELGI"/>
<comment type="subcellular location">
    <subcellularLocation>
        <location evidence="2">Apical cell membrane</location>
    </subcellularLocation>
    <subcellularLocation>
        <location evidence="3">Cell junction</location>
        <location evidence="3">Tight junction</location>
    </subcellularLocation>
    <subcellularLocation>
        <location evidence="1">Cell membrane</location>
        <topology evidence="1">Peripheral membrane protein</topology>
    </subcellularLocation>
</comment>
<feature type="compositionally biased region" description="Polar residues" evidence="16">
    <location>
        <begin position="294"/>
        <end position="316"/>
    </location>
</feature>
<dbReference type="InterPro" id="IPR001478">
    <property type="entry name" value="PDZ"/>
</dbReference>
<feature type="domain" description="PDZ" evidence="19">
    <location>
        <begin position="53"/>
        <end position="119"/>
    </location>
</feature>
<dbReference type="OrthoDB" id="43580at2759"/>
<dbReference type="SUPFAM" id="SSF50044">
    <property type="entry name" value="SH3-domain"/>
    <property type="match status" value="1"/>
</dbReference>
<dbReference type="SMART" id="SM00228">
    <property type="entry name" value="PDZ"/>
    <property type="match status" value="2"/>
</dbReference>
<dbReference type="PROSITE" id="PS00856">
    <property type="entry name" value="GUANYLATE_KINASE_1"/>
    <property type="match status" value="1"/>
</dbReference>
<dbReference type="RefSeq" id="XP_035666745.1">
    <property type="nucleotide sequence ID" value="XM_035810852.1"/>
</dbReference>
<keyword evidence="7" id="KW-1003">Cell membrane</keyword>
<dbReference type="InterPro" id="IPR036028">
    <property type="entry name" value="SH3-like_dom_sf"/>
</dbReference>